<keyword evidence="4" id="KW-1185">Reference proteome</keyword>
<dbReference type="OrthoDB" id="9772485at2"/>
<evidence type="ECO:0000259" key="1">
    <source>
        <dbReference type="Pfam" id="PF00534"/>
    </source>
</evidence>
<dbReference type="GO" id="GO:0016757">
    <property type="term" value="F:glycosyltransferase activity"/>
    <property type="evidence" value="ECO:0007669"/>
    <property type="project" value="InterPro"/>
</dbReference>
<keyword evidence="3" id="KW-0808">Transferase</keyword>
<reference evidence="3 4" key="1">
    <citation type="submission" date="2017-02" db="EMBL/GenBank/DDBJ databases">
        <authorList>
            <person name="Peterson S.W."/>
        </authorList>
    </citation>
    <scope>NUCLEOTIDE SEQUENCE [LARGE SCALE GENOMIC DNA]</scope>
    <source>
        <strain evidence="3 4">ATCC 51222</strain>
    </source>
</reference>
<dbReference type="PANTHER" id="PTHR12526:SF630">
    <property type="entry name" value="GLYCOSYLTRANSFERASE"/>
    <property type="match status" value="1"/>
</dbReference>
<evidence type="ECO:0000259" key="2">
    <source>
        <dbReference type="Pfam" id="PF13477"/>
    </source>
</evidence>
<dbReference type="Pfam" id="PF00534">
    <property type="entry name" value="Glycos_transf_1"/>
    <property type="match status" value="1"/>
</dbReference>
<dbReference type="InterPro" id="IPR001296">
    <property type="entry name" value="Glyco_trans_1"/>
</dbReference>
<gene>
    <name evidence="3" type="ORF">SAMN02745114_00437</name>
</gene>
<evidence type="ECO:0000313" key="3">
    <source>
        <dbReference type="EMBL" id="SJZ40434.1"/>
    </source>
</evidence>
<organism evidence="3 4">
    <name type="scientific">Eubacterium coprostanoligenes</name>
    <dbReference type="NCBI Taxonomy" id="290054"/>
    <lineage>
        <taxon>Bacteria</taxon>
        <taxon>Bacillati</taxon>
        <taxon>Bacillota</taxon>
        <taxon>Clostridia</taxon>
        <taxon>Eubacteriales</taxon>
        <taxon>Eubacteriaceae</taxon>
        <taxon>Eubacterium</taxon>
    </lineage>
</organism>
<dbReference type="RefSeq" id="WP_078767935.1">
    <property type="nucleotide sequence ID" value="NZ_FUWW01000003.1"/>
</dbReference>
<dbReference type="Gene3D" id="3.40.50.2000">
    <property type="entry name" value="Glycogen Phosphorylase B"/>
    <property type="match status" value="2"/>
</dbReference>
<protein>
    <submittedName>
        <fullName evidence="3">Galacturonosyltransferase</fullName>
    </submittedName>
</protein>
<feature type="domain" description="Glycosyl transferase family 1" evidence="1">
    <location>
        <begin position="182"/>
        <end position="340"/>
    </location>
</feature>
<evidence type="ECO:0000313" key="4">
    <source>
        <dbReference type="Proteomes" id="UP000190657"/>
    </source>
</evidence>
<dbReference type="SUPFAM" id="SSF53756">
    <property type="entry name" value="UDP-Glycosyltransferase/glycogen phosphorylase"/>
    <property type="match status" value="1"/>
</dbReference>
<dbReference type="EMBL" id="FUWW01000003">
    <property type="protein sequence ID" value="SJZ40434.1"/>
    <property type="molecule type" value="Genomic_DNA"/>
</dbReference>
<dbReference type="Pfam" id="PF13477">
    <property type="entry name" value="Glyco_trans_4_2"/>
    <property type="match status" value="1"/>
</dbReference>
<sequence>MVKKIVVAANNSGGLYGFRKELLCDFLKKNVEVVCFTPFDVDVEKLEELGVKLIETPIDRRGLNPIKDILLFFKYLRLIKKEKPDLVVTYTIKPNIYASIASKLLHIEYANNITGLGTAFQNDGLLKKLVVALYKMSFSKSKVVFFENIENLNTIVDLGIVSREKTFLLNGAGVNLEEFSFVEYPSQSEVTKFLFMGRIMAEKGVNELFDACHKLYENGYKFNLDVLGSYEEDYKEIIDNYINEGWLKFHGYQNDVRPFIRDCNCFVLPSWHEGMANTNLECASMGRPIITSNIHGCLEAVIDGKTGYLVEKKNAKDLYEKIKCFIELPYDEKVKMGQASHNHIAEVFDKKKVVKKTIEKLL</sequence>
<name>A0A1T4KDC2_9FIRM</name>
<dbReference type="CDD" id="cd03808">
    <property type="entry name" value="GT4_CapM-like"/>
    <property type="match status" value="1"/>
</dbReference>
<dbReference type="STRING" id="290054.SAMN02745114_00437"/>
<dbReference type="PANTHER" id="PTHR12526">
    <property type="entry name" value="GLYCOSYLTRANSFERASE"/>
    <property type="match status" value="1"/>
</dbReference>
<dbReference type="InterPro" id="IPR028098">
    <property type="entry name" value="Glyco_trans_4-like_N"/>
</dbReference>
<dbReference type="Proteomes" id="UP000190657">
    <property type="component" value="Unassembled WGS sequence"/>
</dbReference>
<accession>A0A1T4KDC2</accession>
<proteinExistence type="predicted"/>
<feature type="domain" description="Glycosyltransferase subfamily 4-like N-terminal" evidence="2">
    <location>
        <begin position="23"/>
        <end position="148"/>
    </location>
</feature>
<dbReference type="AlphaFoldDB" id="A0A1T4KDC2"/>